<evidence type="ECO:0000256" key="10">
    <source>
        <dbReference type="ARBA" id="ARBA00030308"/>
    </source>
</evidence>
<dbReference type="Gene3D" id="3.90.79.10">
    <property type="entry name" value="Nucleoside Triphosphate Pyrophosphohydrolase"/>
    <property type="match status" value="1"/>
</dbReference>
<dbReference type="SUPFAM" id="SSF110857">
    <property type="entry name" value="Gamma-glutamyl cyclotransferase-like"/>
    <property type="match status" value="1"/>
</dbReference>
<dbReference type="EMBL" id="CYPS01000043">
    <property type="protein sequence ID" value="CUH43745.1"/>
    <property type="molecule type" value="Genomic_DNA"/>
</dbReference>
<dbReference type="Proteomes" id="UP000050786">
    <property type="component" value="Unassembled WGS sequence"/>
</dbReference>
<evidence type="ECO:0000256" key="7">
    <source>
        <dbReference type="ARBA" id="ARBA00022842"/>
    </source>
</evidence>
<dbReference type="NCBIfam" id="TIGR00052">
    <property type="entry name" value="nudix-type nucleoside diphosphatase, YffH/AdpP family"/>
    <property type="match status" value="1"/>
</dbReference>
<dbReference type="Gene3D" id="3.10.490.10">
    <property type="entry name" value="Gamma-glutamyl cyclotransferase-like"/>
    <property type="match status" value="1"/>
</dbReference>
<organism evidence="16 17">
    <name type="scientific">Ruegeria atlantica</name>
    <dbReference type="NCBI Taxonomy" id="81569"/>
    <lineage>
        <taxon>Bacteria</taxon>
        <taxon>Pseudomonadati</taxon>
        <taxon>Pseudomonadota</taxon>
        <taxon>Alphaproteobacteria</taxon>
        <taxon>Rhodobacterales</taxon>
        <taxon>Roseobacteraceae</taxon>
        <taxon>Ruegeria</taxon>
    </lineage>
</organism>
<keyword evidence="6 16" id="KW-0378">Hydrolase</keyword>
<dbReference type="PANTHER" id="PTHR11839:SF5">
    <property type="entry name" value="ADP-RIBOSE PYROPHOSPHATASE"/>
    <property type="match status" value="1"/>
</dbReference>
<comment type="cofactor">
    <cofactor evidence="1 13">
        <name>Mg(2+)</name>
        <dbReference type="ChEBI" id="CHEBI:18420"/>
    </cofactor>
</comment>
<evidence type="ECO:0000256" key="4">
    <source>
        <dbReference type="ARBA" id="ARBA00013297"/>
    </source>
</evidence>
<feature type="binding site" evidence="13">
    <location>
        <position position="281"/>
    </location>
    <ligand>
        <name>Mg(2+)</name>
        <dbReference type="ChEBI" id="CHEBI:18420"/>
        <label>1</label>
    </ligand>
</feature>
<evidence type="ECO:0000256" key="13">
    <source>
        <dbReference type="PIRSR" id="PIRSR604385-2"/>
    </source>
</evidence>
<protein>
    <recommendedName>
        <fullName evidence="4">ADP-ribose pyrophosphatase</fullName>
        <ecNumber evidence="3">3.6.1.13</ecNumber>
    </recommendedName>
    <alternativeName>
        <fullName evidence="9">ADP-ribose diphosphatase</fullName>
    </alternativeName>
    <alternativeName>
        <fullName evidence="11">ADP-ribose phosphohydrolase</fullName>
    </alternativeName>
    <alternativeName>
        <fullName evidence="10">Adenosine diphosphoribose pyrophosphatase</fullName>
    </alternativeName>
</protein>
<dbReference type="InterPro" id="IPR015797">
    <property type="entry name" value="NUDIX_hydrolase-like_dom_sf"/>
</dbReference>
<dbReference type="SUPFAM" id="SSF55811">
    <property type="entry name" value="Nudix"/>
    <property type="match status" value="1"/>
</dbReference>
<evidence type="ECO:0000256" key="12">
    <source>
        <dbReference type="ARBA" id="ARBA00049546"/>
    </source>
</evidence>
<evidence type="ECO:0000256" key="3">
    <source>
        <dbReference type="ARBA" id="ARBA00012453"/>
    </source>
</evidence>
<comment type="function">
    <text evidence="8">Acts on ADP-mannose and ADP-glucose as well as ADP-ribose. Prevents glycogen biosynthesis. The reaction catalyzed by this enzyme is a limiting step of the gluconeogenic process.</text>
</comment>
<feature type="binding site" evidence="13">
    <location>
        <position position="277"/>
    </location>
    <ligand>
        <name>Mg(2+)</name>
        <dbReference type="ChEBI" id="CHEBI:18420"/>
        <label>1</label>
    </ligand>
</feature>
<evidence type="ECO:0000256" key="1">
    <source>
        <dbReference type="ARBA" id="ARBA00001946"/>
    </source>
</evidence>
<feature type="domain" description="Nudix hydrolase" evidence="15">
    <location>
        <begin position="219"/>
        <end position="358"/>
    </location>
</feature>
<name>A0A0P1E6M0_9RHOB</name>
<evidence type="ECO:0000256" key="9">
    <source>
        <dbReference type="ARBA" id="ARBA00030162"/>
    </source>
</evidence>
<dbReference type="GO" id="GO:0005829">
    <property type="term" value="C:cytosol"/>
    <property type="evidence" value="ECO:0007669"/>
    <property type="project" value="TreeGrafter"/>
</dbReference>
<evidence type="ECO:0000256" key="6">
    <source>
        <dbReference type="ARBA" id="ARBA00022801"/>
    </source>
</evidence>
<comment type="catalytic activity">
    <reaction evidence="12">
        <text>ADP-D-ribose + H2O = D-ribose 5-phosphate + AMP + 2 H(+)</text>
        <dbReference type="Rhea" id="RHEA:10412"/>
        <dbReference type="ChEBI" id="CHEBI:15377"/>
        <dbReference type="ChEBI" id="CHEBI:15378"/>
        <dbReference type="ChEBI" id="CHEBI:57967"/>
        <dbReference type="ChEBI" id="CHEBI:78346"/>
        <dbReference type="ChEBI" id="CHEBI:456215"/>
        <dbReference type="EC" id="3.6.1.13"/>
    </reaction>
</comment>
<dbReference type="GO" id="GO:0047631">
    <property type="term" value="F:ADP-ribose diphosphatase activity"/>
    <property type="evidence" value="ECO:0007669"/>
    <property type="project" value="UniProtKB-EC"/>
</dbReference>
<feature type="binding site" evidence="13">
    <location>
        <position position="261"/>
    </location>
    <ligand>
        <name>Mg(2+)</name>
        <dbReference type="ChEBI" id="CHEBI:18420"/>
        <label>1</label>
    </ligand>
</feature>
<evidence type="ECO:0000259" key="15">
    <source>
        <dbReference type="PROSITE" id="PS51462"/>
    </source>
</evidence>
<dbReference type="InterPro" id="IPR009288">
    <property type="entry name" value="AIG2-like_dom"/>
</dbReference>
<dbReference type="PROSITE" id="PS51462">
    <property type="entry name" value="NUDIX"/>
    <property type="match status" value="1"/>
</dbReference>
<evidence type="ECO:0000256" key="8">
    <source>
        <dbReference type="ARBA" id="ARBA00025164"/>
    </source>
</evidence>
<gene>
    <name evidence="16" type="primary">nudF</name>
    <name evidence="16" type="ORF">RUM4293_02641</name>
</gene>
<dbReference type="Pfam" id="PF00293">
    <property type="entry name" value="NUDIX"/>
    <property type="match status" value="1"/>
</dbReference>
<feature type="binding site" evidence="13">
    <location>
        <position position="329"/>
    </location>
    <ligand>
        <name>Mg(2+)</name>
        <dbReference type="ChEBI" id="CHEBI:18420"/>
        <label>1</label>
    </ligand>
</feature>
<evidence type="ECO:0000256" key="11">
    <source>
        <dbReference type="ARBA" id="ARBA00033056"/>
    </source>
</evidence>
<keyword evidence="7 13" id="KW-0460">Magnesium</keyword>
<dbReference type="GO" id="GO:0046872">
    <property type="term" value="F:metal ion binding"/>
    <property type="evidence" value="ECO:0007669"/>
    <property type="project" value="UniProtKB-KW"/>
</dbReference>
<reference evidence="17" key="1">
    <citation type="submission" date="2015-09" db="EMBL/GenBank/DDBJ databases">
        <authorList>
            <person name="Rodrigo-Torres L."/>
            <person name="Arahal D.R."/>
        </authorList>
    </citation>
    <scope>NUCLEOTIDE SEQUENCE [LARGE SCALE GENOMIC DNA]</scope>
    <source>
        <strain evidence="17">CECT 4293</strain>
    </source>
</reference>
<proteinExistence type="inferred from homology"/>
<dbReference type="InterPro" id="IPR013024">
    <property type="entry name" value="GGCT-like"/>
</dbReference>
<evidence type="ECO:0000313" key="16">
    <source>
        <dbReference type="EMBL" id="CUH43745.1"/>
    </source>
</evidence>
<dbReference type="AlphaFoldDB" id="A0A0P1E6M0"/>
<dbReference type="RefSeq" id="WP_058273773.1">
    <property type="nucleotide sequence ID" value="NZ_CYPS01000043.1"/>
</dbReference>
<feature type="short sequence motif" description="Nudix box" evidence="14">
    <location>
        <begin position="262"/>
        <end position="284"/>
    </location>
</feature>
<keyword evidence="17" id="KW-1185">Reference proteome</keyword>
<dbReference type="InterPro" id="IPR004385">
    <property type="entry name" value="NDP_pyrophosphatase"/>
</dbReference>
<dbReference type="GO" id="GO:0019693">
    <property type="term" value="P:ribose phosphate metabolic process"/>
    <property type="evidence" value="ECO:0007669"/>
    <property type="project" value="TreeGrafter"/>
</dbReference>
<dbReference type="InterPro" id="IPR000086">
    <property type="entry name" value="NUDIX_hydrolase_dom"/>
</dbReference>
<dbReference type="GO" id="GO:0019144">
    <property type="term" value="F:ADP-sugar diphosphatase activity"/>
    <property type="evidence" value="ECO:0007669"/>
    <property type="project" value="TreeGrafter"/>
</dbReference>
<evidence type="ECO:0000313" key="17">
    <source>
        <dbReference type="Proteomes" id="UP000050786"/>
    </source>
</evidence>
<dbReference type="Pfam" id="PF06094">
    <property type="entry name" value="GGACT"/>
    <property type="match status" value="1"/>
</dbReference>
<evidence type="ECO:0000256" key="2">
    <source>
        <dbReference type="ARBA" id="ARBA00007482"/>
    </source>
</evidence>
<dbReference type="InterPro" id="IPR036568">
    <property type="entry name" value="GGCT-like_sf"/>
</dbReference>
<dbReference type="PANTHER" id="PTHR11839">
    <property type="entry name" value="UDP/ADP-SUGAR PYROPHOSPHATASE"/>
    <property type="match status" value="1"/>
</dbReference>
<accession>A0A0P1E6M0</accession>
<dbReference type="GO" id="GO:0006753">
    <property type="term" value="P:nucleoside phosphate metabolic process"/>
    <property type="evidence" value="ECO:0007669"/>
    <property type="project" value="TreeGrafter"/>
</dbReference>
<keyword evidence="5 13" id="KW-0479">Metal-binding</keyword>
<sequence length="371" mass="41561">MSDLFFYGTLRHLPLLELVLGRPASKLEFAQATLKDHAVHSVQDQAFPMIVHEEGSLAKGLLLRGLSEEDQNRLVFYEGGFDYDLREQTVDLADGSISQALVFYPEPGLWNRGGRWSLQGWLDEWGAMTMLAAQEVMGFYGKVDAEQIARSFPSIRTRAWAKLAARQRATGDARDTAKDVIVHDRKPAYVNYFGMEEVALQHRQYDGSMGKVLNRSSLMQGSAVIVLPYDPVRDTVLLVEQFRAPIFLAEDPEPWMCEPVAGMIDPGETPEQAALREAEEEAQIALNRLEYAGGAYSSSGSSTEYLYLYVGLADLTKTIEDGGLATEGEDIRTQILPFSEFMDRIDSHGFKDLPLLAVAHWLARHRERLRG</sequence>
<comment type="similarity">
    <text evidence="2">Belongs to the Nudix hydrolase family. NudF subfamily.</text>
</comment>
<evidence type="ECO:0000256" key="14">
    <source>
        <dbReference type="PIRSR" id="PIRSR604385-3"/>
    </source>
</evidence>
<dbReference type="EC" id="3.6.1.13" evidence="3"/>
<evidence type="ECO:0000256" key="5">
    <source>
        <dbReference type="ARBA" id="ARBA00022723"/>
    </source>
</evidence>
<dbReference type="CDD" id="cd06661">
    <property type="entry name" value="GGCT_like"/>
    <property type="match status" value="1"/>
</dbReference>